<name>A0AAQ3TZN2_PASNO</name>
<feature type="transmembrane region" description="Helical" evidence="1">
    <location>
        <begin position="36"/>
        <end position="53"/>
    </location>
</feature>
<keyword evidence="1" id="KW-0812">Transmembrane</keyword>
<dbReference type="EMBL" id="CP144750">
    <property type="protein sequence ID" value="WVZ82583.1"/>
    <property type="molecule type" value="Genomic_DNA"/>
</dbReference>
<keyword evidence="1" id="KW-1133">Transmembrane helix</keyword>
<evidence type="ECO:0000313" key="3">
    <source>
        <dbReference type="Proteomes" id="UP001341281"/>
    </source>
</evidence>
<feature type="transmembrane region" description="Helical" evidence="1">
    <location>
        <begin position="82"/>
        <end position="99"/>
    </location>
</feature>
<dbReference type="Pfam" id="PF20100">
    <property type="entry name" value="DUF6490"/>
    <property type="match status" value="1"/>
</dbReference>
<feature type="transmembrane region" description="Helical" evidence="1">
    <location>
        <begin position="105"/>
        <end position="127"/>
    </location>
</feature>
<proteinExistence type="predicted"/>
<protein>
    <submittedName>
        <fullName evidence="2">Uncharacterized protein</fullName>
    </submittedName>
</protein>
<dbReference type="InterPro" id="IPR045501">
    <property type="entry name" value="DUF6490"/>
</dbReference>
<dbReference type="Proteomes" id="UP001341281">
    <property type="component" value="Chromosome 06"/>
</dbReference>
<dbReference type="PANTHER" id="PTHR46610:SF21">
    <property type="match status" value="1"/>
</dbReference>
<dbReference type="AlphaFoldDB" id="A0AAQ3TZN2"/>
<gene>
    <name evidence="2" type="ORF">U9M48_029834</name>
</gene>
<keyword evidence="1" id="KW-0472">Membrane</keyword>
<keyword evidence="3" id="KW-1185">Reference proteome</keyword>
<sequence>MGEARGADLVLFLAGQAAVTFTSAVSAYRAAAAGDVGSTAFVGASYATVLLLFHRLRAYECLLSPGAAGDDGRRRRRAKREVWTLCTLQLTVLFSWKMAAAMPSWPVALAVWAMAALTTVGGFVAMFHRRHQ</sequence>
<evidence type="ECO:0000256" key="1">
    <source>
        <dbReference type="SAM" id="Phobius"/>
    </source>
</evidence>
<reference evidence="2 3" key="1">
    <citation type="submission" date="2024-02" db="EMBL/GenBank/DDBJ databases">
        <title>High-quality chromosome-scale genome assembly of Pensacola bahiagrass (Paspalum notatum Flugge var. saurae).</title>
        <authorList>
            <person name="Vega J.M."/>
            <person name="Podio M."/>
            <person name="Orjuela J."/>
            <person name="Siena L.A."/>
            <person name="Pessino S.C."/>
            <person name="Combes M.C."/>
            <person name="Mariac C."/>
            <person name="Albertini E."/>
            <person name="Pupilli F."/>
            <person name="Ortiz J.P.A."/>
            <person name="Leblanc O."/>
        </authorList>
    </citation>
    <scope>NUCLEOTIDE SEQUENCE [LARGE SCALE GENOMIC DNA]</scope>
    <source>
        <strain evidence="2">R1</strain>
        <tissue evidence="2">Leaf</tissue>
    </source>
</reference>
<organism evidence="2 3">
    <name type="scientific">Paspalum notatum var. saurae</name>
    <dbReference type="NCBI Taxonomy" id="547442"/>
    <lineage>
        <taxon>Eukaryota</taxon>
        <taxon>Viridiplantae</taxon>
        <taxon>Streptophyta</taxon>
        <taxon>Embryophyta</taxon>
        <taxon>Tracheophyta</taxon>
        <taxon>Spermatophyta</taxon>
        <taxon>Magnoliopsida</taxon>
        <taxon>Liliopsida</taxon>
        <taxon>Poales</taxon>
        <taxon>Poaceae</taxon>
        <taxon>PACMAD clade</taxon>
        <taxon>Panicoideae</taxon>
        <taxon>Andropogonodae</taxon>
        <taxon>Paspaleae</taxon>
        <taxon>Paspalinae</taxon>
        <taxon>Paspalum</taxon>
    </lineage>
</organism>
<evidence type="ECO:0000313" key="2">
    <source>
        <dbReference type="EMBL" id="WVZ82583.1"/>
    </source>
</evidence>
<accession>A0AAQ3TZN2</accession>
<dbReference type="PANTHER" id="PTHR46610">
    <property type="entry name" value="OS05G0181300 PROTEIN"/>
    <property type="match status" value="1"/>
</dbReference>